<evidence type="ECO:0000256" key="1">
    <source>
        <dbReference type="SAM" id="SignalP"/>
    </source>
</evidence>
<evidence type="ECO:0008006" key="4">
    <source>
        <dbReference type="Google" id="ProtNLM"/>
    </source>
</evidence>
<dbReference type="EMBL" id="JBHTBS010000012">
    <property type="protein sequence ID" value="MFC7339040.1"/>
    <property type="molecule type" value="Genomic_DNA"/>
</dbReference>
<keyword evidence="1" id="KW-0732">Signal</keyword>
<proteinExistence type="predicted"/>
<dbReference type="Proteomes" id="UP001596472">
    <property type="component" value="Unassembled WGS sequence"/>
</dbReference>
<evidence type="ECO:0000313" key="2">
    <source>
        <dbReference type="EMBL" id="MFC7339040.1"/>
    </source>
</evidence>
<gene>
    <name evidence="2" type="ORF">ACFQY0_17735</name>
</gene>
<comment type="caution">
    <text evidence="2">The sequence shown here is derived from an EMBL/GenBank/DDBJ whole genome shotgun (WGS) entry which is preliminary data.</text>
</comment>
<dbReference type="PROSITE" id="PS51257">
    <property type="entry name" value="PROKAR_LIPOPROTEIN"/>
    <property type="match status" value="1"/>
</dbReference>
<reference evidence="3" key="1">
    <citation type="journal article" date="2019" name="Int. J. Syst. Evol. Microbiol.">
        <title>The Global Catalogue of Microorganisms (GCM) 10K type strain sequencing project: providing services to taxonomists for standard genome sequencing and annotation.</title>
        <authorList>
            <consortium name="The Broad Institute Genomics Platform"/>
            <consortium name="The Broad Institute Genome Sequencing Center for Infectious Disease"/>
            <person name="Wu L."/>
            <person name="Ma J."/>
        </authorList>
    </citation>
    <scope>NUCLEOTIDE SEQUENCE [LARGE SCALE GENOMIC DNA]</scope>
    <source>
        <strain evidence="3">CGMCC 4.1467</strain>
    </source>
</reference>
<dbReference type="RefSeq" id="WP_379715134.1">
    <property type="nucleotide sequence ID" value="NZ_JBHTBS010000012.1"/>
</dbReference>
<feature type="chain" id="PRO_5046793147" description="DUF3576 domain-containing protein" evidence="1">
    <location>
        <begin position="23"/>
        <end position="157"/>
    </location>
</feature>
<organism evidence="2 3">
    <name type="scientific">Haloferula chungangensis</name>
    <dbReference type="NCBI Taxonomy" id="1048331"/>
    <lineage>
        <taxon>Bacteria</taxon>
        <taxon>Pseudomonadati</taxon>
        <taxon>Verrucomicrobiota</taxon>
        <taxon>Verrucomicrobiia</taxon>
        <taxon>Verrucomicrobiales</taxon>
        <taxon>Verrucomicrobiaceae</taxon>
        <taxon>Haloferula</taxon>
    </lineage>
</organism>
<protein>
    <recommendedName>
        <fullName evidence="4">DUF3576 domain-containing protein</fullName>
    </recommendedName>
</protein>
<accession>A0ABW2LBP5</accession>
<feature type="signal peptide" evidence="1">
    <location>
        <begin position="1"/>
        <end position="22"/>
    </location>
</feature>
<name>A0ABW2LBP5_9BACT</name>
<evidence type="ECO:0000313" key="3">
    <source>
        <dbReference type="Proteomes" id="UP001596472"/>
    </source>
</evidence>
<sequence length="157" mass="16806">MKSPLLRLFSLTALILTGAALSSCSTVGLGPSGAGEYSGTTINSSNLALIRQTTVAVFAEKGFRLDGSADYGTIRFVKEGTRSAQIAWGSNMNDNPVMVRPEVQINSLGPKTQLICNVYMTQESTVYGENVKQPHLTGKAGYSSILSTIRKRVEAEE</sequence>
<keyword evidence="3" id="KW-1185">Reference proteome</keyword>